<proteinExistence type="predicted"/>
<dbReference type="Proteomes" id="UP000215127">
    <property type="component" value="Chromosome 5"/>
</dbReference>
<accession>A0A1X7RTN1</accession>
<organism evidence="1 2">
    <name type="scientific">Zymoseptoria tritici (strain ST99CH_3D7)</name>
    <dbReference type="NCBI Taxonomy" id="1276538"/>
    <lineage>
        <taxon>Eukaryota</taxon>
        <taxon>Fungi</taxon>
        <taxon>Dikarya</taxon>
        <taxon>Ascomycota</taxon>
        <taxon>Pezizomycotina</taxon>
        <taxon>Dothideomycetes</taxon>
        <taxon>Dothideomycetidae</taxon>
        <taxon>Mycosphaerellales</taxon>
        <taxon>Mycosphaerellaceae</taxon>
        <taxon>Zymoseptoria</taxon>
    </lineage>
</organism>
<evidence type="ECO:0000313" key="1">
    <source>
        <dbReference type="EMBL" id="SMQ50620.1"/>
    </source>
</evidence>
<gene>
    <name evidence="1" type="ORF">ZT3D7_G5773</name>
</gene>
<evidence type="ECO:0000313" key="2">
    <source>
        <dbReference type="Proteomes" id="UP000215127"/>
    </source>
</evidence>
<sequence>MFNARSLGPLNASALQREYRKRNGLGWDSTERLAAAAGGAPCVQTVRNTLHCCVNSRADRAAPMMEEQLEQVIVEG</sequence>
<protein>
    <submittedName>
        <fullName evidence="1">Uncharacterized protein</fullName>
    </submittedName>
</protein>
<name>A0A1X7RTN1_ZYMT9</name>
<keyword evidence="2" id="KW-1185">Reference proteome</keyword>
<dbReference type="AlphaFoldDB" id="A0A1X7RTN1"/>
<reference evidence="1 2" key="1">
    <citation type="submission" date="2016-06" db="EMBL/GenBank/DDBJ databases">
        <authorList>
            <person name="Kjaerup R.B."/>
            <person name="Dalgaard T.S."/>
            <person name="Juul-Madsen H.R."/>
        </authorList>
    </citation>
    <scope>NUCLEOTIDE SEQUENCE [LARGE SCALE GENOMIC DNA]</scope>
</reference>
<dbReference type="EMBL" id="LT853696">
    <property type="protein sequence ID" value="SMQ50620.1"/>
    <property type="molecule type" value="Genomic_DNA"/>
</dbReference>